<sequence>MRKGLSGSSKVTYGVFGRILTPALAKANTVKVATNRTGDQLAREHHIVNEQVSSLSFAQRQELLGDDNVQMGEPGDFYGGPNSDEEDALLHPPPGEEGMYQSHAGQDTTFNDIMAGVQPGFRGDLRVRDDRVQKVVDSWTRQLPALIDAYLDLKAHGALETTAETQNAWPVHALGFEGFVHFIQEDSWRYFTFAHPSDTANVTLVRHGYIGSSPDQPSLVFPLRLFEIFRQLHRVCLRFSIHALGKTLSNLHQGPRRESLHNQLTIAYDAYLQVLRGVDARTQHALGRARTWYMKNVCPPCLYKIVNEPLLKFSWLAAMDGNNSLKLVWDAFRAGKPHADDHISSHPRWVTPEDVDIFKDEVADSQKREKMFTLFAVSGIFLTVCRHGHVVVMCDMIRSGELMKYPLAMIKRLLDSYGKDIGLGYDIISLGPRVVAMNLRGVVPAFHGHAHNRACQVGWHPLYVEGVGLKDFEECERTFGKSNHLVTVTRMTTPFHRQQAIDEHFNFHDLDKHTSSGNFIFQNYRQAIEKISMNRGQLDVLERCLGTTAADYEADLIMEQNYFKSLRSEPPKVAHTVEYMELLVKLHKRDEEAEAAKATFFNLDNNIINHGYKAPEIAKKRVVSKRHTVSKEYQDAMLLMSECHYKVAVTDLERLVVQRLFEMTKLGMSGVGYKMHEKLGKALKTRAEAIRKALDRYNAAAIALTPPRPRLTWQAIVNDICEQPWAQPARRQAMILHFGIKPAEEEKVRLNVEIRRLITAMYDEHVDYYRAIAANLLTSPALAYGLQTEWRFRTCINTSVAMRLAKTARLVGFTGSLFPGDREDRDPTLRNGIPAPSWMEQVLDLHIVDSQYEEPDEADGLPAEERQHYIANGLAREEDFDEDLVVQLIETSNILQLDDHFGLERETDHDYDTCQGNISLAGTIGPNPVIQFKTPECVAPAALNEYLRVLEHEIDQLEDMTLIGALNSKMRKIWAGGDKGFSH</sequence>
<dbReference type="AlphaFoldDB" id="A0AAD7KEG1"/>
<dbReference type="PANTHER" id="PTHR33096:SF1">
    <property type="entry name" value="CXC1-LIKE CYSTEINE CLUSTER ASSOCIATED WITH KDZ TRANSPOSASES DOMAIN-CONTAINING PROTEIN"/>
    <property type="match status" value="1"/>
</dbReference>
<evidence type="ECO:0000313" key="2">
    <source>
        <dbReference type="EMBL" id="KAJ7783598.1"/>
    </source>
</evidence>
<name>A0AAD7KEG1_9AGAR</name>
<evidence type="ECO:0000256" key="1">
    <source>
        <dbReference type="SAM" id="MobiDB-lite"/>
    </source>
</evidence>
<proteinExistence type="predicted"/>
<keyword evidence="3" id="KW-1185">Reference proteome</keyword>
<dbReference type="InterPro" id="IPR040521">
    <property type="entry name" value="KDZ"/>
</dbReference>
<protein>
    <recommendedName>
        <fullName evidence="4">CxC2-like cysteine cluster KDZ transposase-associated domain-containing protein</fullName>
    </recommendedName>
</protein>
<reference evidence="2" key="1">
    <citation type="submission" date="2023-03" db="EMBL/GenBank/DDBJ databases">
        <title>Massive genome expansion in bonnet fungi (Mycena s.s.) driven by repeated elements and novel gene families across ecological guilds.</title>
        <authorList>
            <consortium name="Lawrence Berkeley National Laboratory"/>
            <person name="Harder C.B."/>
            <person name="Miyauchi S."/>
            <person name="Viragh M."/>
            <person name="Kuo A."/>
            <person name="Thoen E."/>
            <person name="Andreopoulos B."/>
            <person name="Lu D."/>
            <person name="Skrede I."/>
            <person name="Drula E."/>
            <person name="Henrissat B."/>
            <person name="Morin E."/>
            <person name="Kohler A."/>
            <person name="Barry K."/>
            <person name="LaButti K."/>
            <person name="Morin E."/>
            <person name="Salamov A."/>
            <person name="Lipzen A."/>
            <person name="Mereny Z."/>
            <person name="Hegedus B."/>
            <person name="Baldrian P."/>
            <person name="Stursova M."/>
            <person name="Weitz H."/>
            <person name="Taylor A."/>
            <person name="Grigoriev I.V."/>
            <person name="Nagy L.G."/>
            <person name="Martin F."/>
            <person name="Kauserud H."/>
        </authorList>
    </citation>
    <scope>NUCLEOTIDE SEQUENCE</scope>
    <source>
        <strain evidence="2">CBHHK188m</strain>
    </source>
</reference>
<dbReference type="EMBL" id="JARJLG010000002">
    <property type="protein sequence ID" value="KAJ7783598.1"/>
    <property type="molecule type" value="Genomic_DNA"/>
</dbReference>
<gene>
    <name evidence="2" type="ORF">DFH07DRAFT_764085</name>
</gene>
<dbReference type="Proteomes" id="UP001215280">
    <property type="component" value="Unassembled WGS sequence"/>
</dbReference>
<organism evidence="2 3">
    <name type="scientific">Mycena maculata</name>
    <dbReference type="NCBI Taxonomy" id="230809"/>
    <lineage>
        <taxon>Eukaryota</taxon>
        <taxon>Fungi</taxon>
        <taxon>Dikarya</taxon>
        <taxon>Basidiomycota</taxon>
        <taxon>Agaricomycotina</taxon>
        <taxon>Agaricomycetes</taxon>
        <taxon>Agaricomycetidae</taxon>
        <taxon>Agaricales</taxon>
        <taxon>Marasmiineae</taxon>
        <taxon>Mycenaceae</taxon>
        <taxon>Mycena</taxon>
    </lineage>
</organism>
<dbReference type="PANTHER" id="PTHR33096">
    <property type="entry name" value="CXC2 DOMAIN-CONTAINING PROTEIN"/>
    <property type="match status" value="1"/>
</dbReference>
<comment type="caution">
    <text evidence="2">The sequence shown here is derived from an EMBL/GenBank/DDBJ whole genome shotgun (WGS) entry which is preliminary data.</text>
</comment>
<feature type="region of interest" description="Disordered" evidence="1">
    <location>
        <begin position="68"/>
        <end position="102"/>
    </location>
</feature>
<dbReference type="Pfam" id="PF18758">
    <property type="entry name" value="KDZ"/>
    <property type="match status" value="1"/>
</dbReference>
<accession>A0AAD7KEG1</accession>
<evidence type="ECO:0000313" key="3">
    <source>
        <dbReference type="Proteomes" id="UP001215280"/>
    </source>
</evidence>
<evidence type="ECO:0008006" key="4">
    <source>
        <dbReference type="Google" id="ProtNLM"/>
    </source>
</evidence>